<name>A0AA46DHR0_9BURK</name>
<sequence length="53" mass="5856">MVVPKPKEQKQIAASLSSLDDLITAQTQKIAALKTHKKGLMQQLFPVLDEVQP</sequence>
<dbReference type="SUPFAM" id="SSF116734">
    <property type="entry name" value="DNA methylase specificity domain"/>
    <property type="match status" value="1"/>
</dbReference>
<reference evidence="1 2" key="1">
    <citation type="submission" date="2019-03" db="EMBL/GenBank/DDBJ databases">
        <title>Genomic Encyclopedia of Type Strains, Phase IV (KMG-IV): sequencing the most valuable type-strain genomes for metagenomic binning, comparative biology and taxonomic classification.</title>
        <authorList>
            <person name="Goeker M."/>
        </authorList>
    </citation>
    <scope>NUCLEOTIDE SEQUENCE [LARGE SCALE GENOMIC DNA]</scope>
    <source>
        <strain evidence="1 2">DSM 15264</strain>
    </source>
</reference>
<gene>
    <name evidence="1" type="ORF">EV676_10164</name>
</gene>
<evidence type="ECO:0000313" key="2">
    <source>
        <dbReference type="Proteomes" id="UP000294772"/>
    </source>
</evidence>
<dbReference type="Gene3D" id="1.10.287.1120">
    <property type="entry name" value="Bipartite methylase S protein"/>
    <property type="match status" value="1"/>
</dbReference>
<dbReference type="Proteomes" id="UP000294772">
    <property type="component" value="Unassembled WGS sequence"/>
</dbReference>
<organism evidence="1 2">
    <name type="scientific">Caldimonas thermodepolymerans</name>
    <dbReference type="NCBI Taxonomy" id="215580"/>
    <lineage>
        <taxon>Bacteria</taxon>
        <taxon>Pseudomonadati</taxon>
        <taxon>Pseudomonadota</taxon>
        <taxon>Betaproteobacteria</taxon>
        <taxon>Burkholderiales</taxon>
        <taxon>Sphaerotilaceae</taxon>
        <taxon>Caldimonas</taxon>
    </lineage>
</organism>
<proteinExistence type="predicted"/>
<evidence type="ECO:0008006" key="3">
    <source>
        <dbReference type="Google" id="ProtNLM"/>
    </source>
</evidence>
<dbReference type="EMBL" id="SLXF01000001">
    <property type="protein sequence ID" value="TCP09491.1"/>
    <property type="molecule type" value="Genomic_DNA"/>
</dbReference>
<dbReference type="AlphaFoldDB" id="A0AA46DHR0"/>
<protein>
    <recommendedName>
        <fullName evidence="3">Restriction endonuclease subunit S</fullName>
    </recommendedName>
</protein>
<evidence type="ECO:0000313" key="1">
    <source>
        <dbReference type="EMBL" id="TCP09491.1"/>
    </source>
</evidence>
<comment type="caution">
    <text evidence="1">The sequence shown here is derived from an EMBL/GenBank/DDBJ whole genome shotgun (WGS) entry which is preliminary data.</text>
</comment>
<accession>A0AA46DHR0</accession>